<keyword evidence="1" id="KW-0812">Transmembrane</keyword>
<gene>
    <name evidence="2" type="ORF">LTR24_008943</name>
</gene>
<proteinExistence type="predicted"/>
<evidence type="ECO:0000256" key="1">
    <source>
        <dbReference type="SAM" id="Phobius"/>
    </source>
</evidence>
<reference evidence="2 3" key="1">
    <citation type="submission" date="2023-08" db="EMBL/GenBank/DDBJ databases">
        <title>Black Yeasts Isolated from many extreme environments.</title>
        <authorList>
            <person name="Coleine C."/>
            <person name="Stajich J.E."/>
            <person name="Selbmann L."/>
        </authorList>
    </citation>
    <scope>NUCLEOTIDE SEQUENCE [LARGE SCALE GENOMIC DNA]</scope>
    <source>
        <strain evidence="2 3">CCFEE 5885</strain>
    </source>
</reference>
<keyword evidence="3" id="KW-1185">Reference proteome</keyword>
<comment type="caution">
    <text evidence="2">The sequence shown here is derived from an EMBL/GenBank/DDBJ whole genome shotgun (WGS) entry which is preliminary data.</text>
</comment>
<dbReference type="Proteomes" id="UP001345013">
    <property type="component" value="Unassembled WGS sequence"/>
</dbReference>
<organism evidence="2 3">
    <name type="scientific">Lithohypha guttulata</name>
    <dbReference type="NCBI Taxonomy" id="1690604"/>
    <lineage>
        <taxon>Eukaryota</taxon>
        <taxon>Fungi</taxon>
        <taxon>Dikarya</taxon>
        <taxon>Ascomycota</taxon>
        <taxon>Pezizomycotina</taxon>
        <taxon>Eurotiomycetes</taxon>
        <taxon>Chaetothyriomycetidae</taxon>
        <taxon>Chaetothyriales</taxon>
        <taxon>Trichomeriaceae</taxon>
        <taxon>Lithohypha</taxon>
    </lineage>
</organism>
<keyword evidence="1" id="KW-1133">Transmembrane helix</keyword>
<sequence>MSLPGFLFANSVGVCKPDADFQLSFATYSPWKRDAIFAINMSFGSYSFGVAKLIDVSWDVGIGRGGQALLAYLTYKTFTKALTCSMESSVVSADVFEAITLQNDTIGGVFKLTKDCLQNRSARARGTMCCMILAALFVLILPTWLSAMTGYTAVLRLLCKTAETI</sequence>
<evidence type="ECO:0000313" key="3">
    <source>
        <dbReference type="Proteomes" id="UP001345013"/>
    </source>
</evidence>
<protein>
    <submittedName>
        <fullName evidence="2">Uncharacterized protein</fullName>
    </submittedName>
</protein>
<evidence type="ECO:0000313" key="2">
    <source>
        <dbReference type="EMBL" id="KAK5079774.1"/>
    </source>
</evidence>
<dbReference type="EMBL" id="JAVRRG010000172">
    <property type="protein sequence ID" value="KAK5079774.1"/>
    <property type="molecule type" value="Genomic_DNA"/>
</dbReference>
<name>A0ABR0JYE5_9EURO</name>
<accession>A0ABR0JYE5</accession>
<feature type="transmembrane region" description="Helical" evidence="1">
    <location>
        <begin position="128"/>
        <end position="147"/>
    </location>
</feature>
<keyword evidence="1" id="KW-0472">Membrane</keyword>